<sequence>MYEIYQLAKEFHAADETAMSKSLDAVYQAFMARDYFAEVITAVEVCLPNWTVKHLTVWNELVDTKLTDPTDITDVDLEAAEEATQAALYQETRSKLSLDEAAWLRYKNQLNQKKAREHIVAVTHDKSQLQVGKGVVENFMEKHANIVAVSDMASVPNMDGWLKQAAAELKVKPDELGIFVITDYSKMGVLQTLALNKHSQLMAKCIDKTTIVDKMQQHKLELRDLWVCLDTSQLHGNADRPGYYQAWMCAPDFMLPPRGTSHRAPKMSAEDARDMKATELNDFTSCDLWKLQGFPKDKVPAAVPESSFHVPMARAFLQSNDTRKNLTDSQETGQWLSGEAFWMALMDWKDGVGPMGRLLPKYKPYPDDDTPVVAEEPTLAICSNQDGALAIPPEIRTRYLQDPHRAPEWRRILKEFDRKWGCTETSHVQETTSPPSTEQPGGVEAPPQAATWGDIFPGEPTTKEALHNKYGQALHSFTIEGNLTAVITEGPKLFVLAAGSACSITPELPLLCFGAGTWLLDAKADTFIQENPDKGYRFLLDSDTALCVLEDASGNDGACKPLREILQEVERSGHVEFELAGHRHERPPSVCQGNEDDRTDGSPPAKLRRSARLSFENNDCPTAAKAKARQNRRLEIENMHDRLPTHSPSADSDDTLILPGRSDPADTQLDDSDANNTPSAVKNLEMEFVKTSDKGSVKPSENGKTSSSPSTSTPGDDKTKPASVKASVHSEKEVGNLNGKTSSPSTSTPGDGIPKTKPASVTVALVNSEKDVDKVNGKTSSPSTSTPGDGIPALSVDMDKEIGKTSSPSASTPGASSAPTGSKGKQPKLRARVKQPGQKAKRTKQSDEEKKRKHRLACDRWHEKWISKGVPRTQPLAKANMAPSDDPSPKAKAFAKKASKTKTNTKKKEIAKKRDLRSVKGEFIRAFLEKYESTEPETRQSRLAKASKAWMESDERAKLKAKPGSQIL</sequence>
<accession>A0A9P1FH88</accession>
<feature type="region of interest" description="Disordered" evidence="1">
    <location>
        <begin position="578"/>
        <end position="607"/>
    </location>
</feature>
<feature type="region of interest" description="Disordered" evidence="1">
    <location>
        <begin position="424"/>
        <end position="445"/>
    </location>
</feature>
<evidence type="ECO:0000313" key="2">
    <source>
        <dbReference type="EMBL" id="CAI3973822.1"/>
    </source>
</evidence>
<feature type="compositionally biased region" description="Basic residues" evidence="1">
    <location>
        <begin position="893"/>
        <end position="905"/>
    </location>
</feature>
<feature type="region of interest" description="Disordered" evidence="1">
    <location>
        <begin position="639"/>
        <end position="911"/>
    </location>
</feature>
<feature type="compositionally biased region" description="Polar residues" evidence="1">
    <location>
        <begin position="424"/>
        <end position="439"/>
    </location>
</feature>
<feature type="compositionally biased region" description="Low complexity" evidence="1">
    <location>
        <begin position="805"/>
        <end position="822"/>
    </location>
</feature>
<dbReference type="EMBL" id="CAMXCT020000102">
    <property type="protein sequence ID" value="CAL1127197.1"/>
    <property type="molecule type" value="Genomic_DNA"/>
</dbReference>
<feature type="compositionally biased region" description="Basic and acidic residues" evidence="1">
    <location>
        <begin position="844"/>
        <end position="866"/>
    </location>
</feature>
<feature type="region of interest" description="Disordered" evidence="1">
    <location>
        <begin position="932"/>
        <end position="968"/>
    </location>
</feature>
<evidence type="ECO:0000256" key="1">
    <source>
        <dbReference type="SAM" id="MobiDB-lite"/>
    </source>
</evidence>
<feature type="region of interest" description="Disordered" evidence="1">
    <location>
        <begin position="612"/>
        <end position="631"/>
    </location>
</feature>
<dbReference type="Proteomes" id="UP001152797">
    <property type="component" value="Unassembled WGS sequence"/>
</dbReference>
<comment type="caution">
    <text evidence="2">The sequence shown here is derived from an EMBL/GenBank/DDBJ whole genome shotgun (WGS) entry which is preliminary data.</text>
</comment>
<gene>
    <name evidence="2" type="ORF">C1SCF055_LOCUS2274</name>
</gene>
<protein>
    <submittedName>
        <fullName evidence="2">Uncharacterized protein</fullName>
    </submittedName>
</protein>
<dbReference type="AlphaFoldDB" id="A0A9P1FH88"/>
<feature type="compositionally biased region" description="Basic and acidic residues" evidence="1">
    <location>
        <begin position="684"/>
        <end position="696"/>
    </location>
</feature>
<organism evidence="2">
    <name type="scientific">Cladocopium goreaui</name>
    <dbReference type="NCBI Taxonomy" id="2562237"/>
    <lineage>
        <taxon>Eukaryota</taxon>
        <taxon>Sar</taxon>
        <taxon>Alveolata</taxon>
        <taxon>Dinophyceae</taxon>
        <taxon>Suessiales</taxon>
        <taxon>Symbiodiniaceae</taxon>
        <taxon>Cladocopium</taxon>
    </lineage>
</organism>
<proteinExistence type="predicted"/>
<reference evidence="2" key="1">
    <citation type="submission" date="2022-10" db="EMBL/GenBank/DDBJ databases">
        <authorList>
            <person name="Chen Y."/>
            <person name="Dougan E. K."/>
            <person name="Chan C."/>
            <person name="Rhodes N."/>
            <person name="Thang M."/>
        </authorList>
    </citation>
    <scope>NUCLEOTIDE SEQUENCE</scope>
</reference>
<keyword evidence="4" id="KW-1185">Reference proteome</keyword>
<name>A0A9P1FH88_9DINO</name>
<dbReference type="EMBL" id="CAMXCT030000102">
    <property type="protein sequence ID" value="CAL4761134.1"/>
    <property type="molecule type" value="Genomic_DNA"/>
</dbReference>
<evidence type="ECO:0000313" key="3">
    <source>
        <dbReference type="EMBL" id="CAL1127197.1"/>
    </source>
</evidence>
<evidence type="ECO:0000313" key="4">
    <source>
        <dbReference type="Proteomes" id="UP001152797"/>
    </source>
</evidence>
<feature type="compositionally biased region" description="Low complexity" evidence="1">
    <location>
        <begin position="703"/>
        <end position="714"/>
    </location>
</feature>
<feature type="compositionally biased region" description="Basic residues" evidence="1">
    <location>
        <begin position="825"/>
        <end position="843"/>
    </location>
</feature>
<dbReference type="EMBL" id="CAMXCT010000102">
    <property type="protein sequence ID" value="CAI3973822.1"/>
    <property type="molecule type" value="Genomic_DNA"/>
</dbReference>
<reference evidence="3" key="2">
    <citation type="submission" date="2024-04" db="EMBL/GenBank/DDBJ databases">
        <authorList>
            <person name="Chen Y."/>
            <person name="Shah S."/>
            <person name="Dougan E. K."/>
            <person name="Thang M."/>
            <person name="Chan C."/>
        </authorList>
    </citation>
    <scope>NUCLEOTIDE SEQUENCE [LARGE SCALE GENOMIC DNA]</scope>
</reference>